<gene>
    <name evidence="3" type="ORF">L195_g035404</name>
</gene>
<evidence type="ECO:0000256" key="2">
    <source>
        <dbReference type="SAM" id="Phobius"/>
    </source>
</evidence>
<keyword evidence="2" id="KW-0812">Transmembrane</keyword>
<name>A0A2K3LLJ7_TRIPR</name>
<feature type="coiled-coil region" evidence="1">
    <location>
        <begin position="44"/>
        <end position="78"/>
    </location>
</feature>
<keyword evidence="1" id="KW-0175">Coiled coil</keyword>
<proteinExistence type="predicted"/>
<keyword evidence="2" id="KW-0472">Membrane</keyword>
<comment type="caution">
    <text evidence="3">The sequence shown here is derived from an EMBL/GenBank/DDBJ whole genome shotgun (WGS) entry which is preliminary data.</text>
</comment>
<organism evidence="3 4">
    <name type="scientific">Trifolium pratense</name>
    <name type="common">Red clover</name>
    <dbReference type="NCBI Taxonomy" id="57577"/>
    <lineage>
        <taxon>Eukaryota</taxon>
        <taxon>Viridiplantae</taxon>
        <taxon>Streptophyta</taxon>
        <taxon>Embryophyta</taxon>
        <taxon>Tracheophyta</taxon>
        <taxon>Spermatophyta</taxon>
        <taxon>Magnoliopsida</taxon>
        <taxon>eudicotyledons</taxon>
        <taxon>Gunneridae</taxon>
        <taxon>Pentapetalae</taxon>
        <taxon>rosids</taxon>
        <taxon>fabids</taxon>
        <taxon>Fabales</taxon>
        <taxon>Fabaceae</taxon>
        <taxon>Papilionoideae</taxon>
        <taxon>50 kb inversion clade</taxon>
        <taxon>NPAAA clade</taxon>
        <taxon>Hologalegina</taxon>
        <taxon>IRL clade</taxon>
        <taxon>Trifolieae</taxon>
        <taxon>Trifolium</taxon>
    </lineage>
</organism>
<reference evidence="3 4" key="2">
    <citation type="journal article" date="2017" name="Front. Plant Sci.">
        <title>Gene Classification and Mining of Molecular Markers Useful in Red Clover (Trifolium pratense) Breeding.</title>
        <authorList>
            <person name="Istvanek J."/>
            <person name="Dluhosova J."/>
            <person name="Dluhos P."/>
            <person name="Patkova L."/>
            <person name="Nedelnik J."/>
            <person name="Repkova J."/>
        </authorList>
    </citation>
    <scope>NUCLEOTIDE SEQUENCE [LARGE SCALE GENOMIC DNA]</scope>
    <source>
        <strain evidence="4">cv. Tatra</strain>
        <tissue evidence="3">Young leaves</tissue>
    </source>
</reference>
<accession>A0A2K3LLJ7</accession>
<protein>
    <submittedName>
        <fullName evidence="3">Uncharacterized protein</fullName>
    </submittedName>
</protein>
<dbReference type="EMBL" id="ASHM01035959">
    <property type="protein sequence ID" value="PNX79418.1"/>
    <property type="molecule type" value="Genomic_DNA"/>
</dbReference>
<feature type="transmembrane region" description="Helical" evidence="2">
    <location>
        <begin position="20"/>
        <end position="40"/>
    </location>
</feature>
<keyword evidence="2" id="KW-1133">Transmembrane helix</keyword>
<sequence length="152" mass="16951">MSHTPTLKDPHVHTNGGGDEIKIVIIVVGIVALALGSWGIHKWLRNRAARAARLESDRARLEIEQARLERERAFIAARLERVSVSTHDTSNPPPFGQTDCPESYQHMKITFPGKKMQTMADRFHDALGSSSVIAENNWNKNSNSPLSWNSEA</sequence>
<dbReference type="Proteomes" id="UP000236291">
    <property type="component" value="Unassembled WGS sequence"/>
</dbReference>
<evidence type="ECO:0000313" key="4">
    <source>
        <dbReference type="Proteomes" id="UP000236291"/>
    </source>
</evidence>
<feature type="non-terminal residue" evidence="3">
    <location>
        <position position="152"/>
    </location>
</feature>
<reference evidence="3 4" key="1">
    <citation type="journal article" date="2014" name="Am. J. Bot.">
        <title>Genome assembly and annotation for red clover (Trifolium pratense; Fabaceae).</title>
        <authorList>
            <person name="Istvanek J."/>
            <person name="Jaros M."/>
            <person name="Krenek A."/>
            <person name="Repkova J."/>
        </authorList>
    </citation>
    <scope>NUCLEOTIDE SEQUENCE [LARGE SCALE GENOMIC DNA]</scope>
    <source>
        <strain evidence="4">cv. Tatra</strain>
        <tissue evidence="3">Young leaves</tissue>
    </source>
</reference>
<evidence type="ECO:0000256" key="1">
    <source>
        <dbReference type="SAM" id="Coils"/>
    </source>
</evidence>
<evidence type="ECO:0000313" key="3">
    <source>
        <dbReference type="EMBL" id="PNX79418.1"/>
    </source>
</evidence>
<dbReference type="AlphaFoldDB" id="A0A2K3LLJ7"/>